<gene>
    <name evidence="1" type="ORF">LCGC14_1529970</name>
</gene>
<organism evidence="1">
    <name type="scientific">marine sediment metagenome</name>
    <dbReference type="NCBI Taxonomy" id="412755"/>
    <lineage>
        <taxon>unclassified sequences</taxon>
        <taxon>metagenomes</taxon>
        <taxon>ecological metagenomes</taxon>
    </lineage>
</organism>
<dbReference type="AlphaFoldDB" id="A0A0F9JGW7"/>
<accession>A0A0F9JGW7</accession>
<evidence type="ECO:0008006" key="2">
    <source>
        <dbReference type="Google" id="ProtNLM"/>
    </source>
</evidence>
<sequence length="318" mass="36180">MTVPLPPYSHFLSNPVAKPPCRMTNANMYGFFAKIDQLKVQHYIDATLNIVATDELYFKGIGAYALLTFTDIEKIASLTPPFSEHGWMQETDIIIWLPIAKVEKQDNDEDITHLYWYPAFICVNNVYALINGRETWGYNKYLCDYQMPSSVEQLTDFSVSLDCFKHFSPTSKLQSQQLFTVTKNATMQSDGLLSALENFGEQVANLFDGDHLGIDLSLLKQLLQGFVNPQMDQILFKQFPDGQGDKAVYQAVMHSPSEIKKIHQFKLLSGDYQLHLQQLDSFPLAQMFGLQLGAQAVHLPFYIKMDFDQLQATQILPV</sequence>
<proteinExistence type="predicted"/>
<dbReference type="SUPFAM" id="SSF160104">
    <property type="entry name" value="Acetoacetate decarboxylase-like"/>
    <property type="match status" value="1"/>
</dbReference>
<dbReference type="InterPro" id="IPR023375">
    <property type="entry name" value="ADC_dom_sf"/>
</dbReference>
<name>A0A0F9JGW7_9ZZZZ</name>
<dbReference type="Gene3D" id="2.40.400.10">
    <property type="entry name" value="Acetoacetate decarboxylase-like"/>
    <property type="match status" value="1"/>
</dbReference>
<evidence type="ECO:0000313" key="1">
    <source>
        <dbReference type="EMBL" id="KKM61611.1"/>
    </source>
</evidence>
<comment type="caution">
    <text evidence="1">The sequence shown here is derived from an EMBL/GenBank/DDBJ whole genome shotgun (WGS) entry which is preliminary data.</text>
</comment>
<protein>
    <recommendedName>
        <fullName evidence="2">Acetoacetate decarboxylase</fullName>
    </recommendedName>
</protein>
<dbReference type="EMBL" id="LAZR01011452">
    <property type="protein sequence ID" value="KKM61611.1"/>
    <property type="molecule type" value="Genomic_DNA"/>
</dbReference>
<reference evidence="1" key="1">
    <citation type="journal article" date="2015" name="Nature">
        <title>Complex archaea that bridge the gap between prokaryotes and eukaryotes.</title>
        <authorList>
            <person name="Spang A."/>
            <person name="Saw J.H."/>
            <person name="Jorgensen S.L."/>
            <person name="Zaremba-Niedzwiedzka K."/>
            <person name="Martijn J."/>
            <person name="Lind A.E."/>
            <person name="van Eijk R."/>
            <person name="Schleper C."/>
            <person name="Guy L."/>
            <person name="Ettema T.J."/>
        </authorList>
    </citation>
    <scope>NUCLEOTIDE SEQUENCE</scope>
</reference>